<evidence type="ECO:0000256" key="7">
    <source>
        <dbReference type="ARBA" id="ARBA00049551"/>
    </source>
</evidence>
<proteinExistence type="inferred from homology"/>
<sequence length="209" mass="22908">MFLIELFNTQLELNNSLIVVFEYLSVITALCVVFSRNAVVSIIYLILLYVNVSIYLFYTGLGVLGLIYILVYVGAIAILFLFILSLINIKISELAIVSNKQDVLLIIISLLTIGFVLVTASVEDVKAYGDILSYINGLSNVDYSAAEISDSIEVFNVISSGNQATGVDLRSYSELKVIGELLFTQYSVTMLITGVILLLTIIGVIIITK</sequence>
<evidence type="ECO:0000256" key="4">
    <source>
        <dbReference type="ARBA" id="ARBA00022660"/>
    </source>
</evidence>
<comment type="similarity">
    <text evidence="8">Belongs to the complex I subunit 6 family.</text>
</comment>
<keyword evidence="8" id="KW-0249">Electron transport</keyword>
<organism evidence="9">
    <name type="scientific">Magnusiomyces magnusii</name>
    <name type="common">Yeast</name>
    <name type="synonym">Dipodascus magnusii</name>
    <dbReference type="NCBI Taxonomy" id="43963"/>
    <lineage>
        <taxon>Eukaryota</taxon>
        <taxon>Fungi</taxon>
        <taxon>Dikarya</taxon>
        <taxon>Ascomycota</taxon>
        <taxon>Saccharomycotina</taxon>
        <taxon>Dipodascomycetes</taxon>
        <taxon>Dipodascales</taxon>
        <taxon>Dipodascaceae</taxon>
        <taxon>Magnusiomyces</taxon>
    </lineage>
</organism>
<gene>
    <name evidence="9" type="primary">nad6</name>
</gene>
<comment type="function">
    <text evidence="8">Core subunit of the mitochondrial membrane respiratory chain NADH dehydrogenase (Complex I) which catalyzes electron transfer from NADH through the respiratory chain, using ubiquinone as an electron acceptor. Essential for the catalytic activity and assembly of complex I.</text>
</comment>
<keyword evidence="4 8" id="KW-0679">Respiratory chain</keyword>
<comment type="function">
    <text evidence="1">Core subunit of the mitochondrial membrane respiratory chain NADH dehydrogenase (Complex I) that is believed to belong to the minimal assembly required for catalysis. Complex I functions in the transfer of electrons from NADH to the respiratory chain. The immediate electron acceptor for the enzyme is believed to be ubiquinone.</text>
</comment>
<comment type="catalytic activity">
    <reaction evidence="7 8">
        <text>a ubiquinone + NADH + 5 H(+)(in) = a ubiquinol + NAD(+) + 4 H(+)(out)</text>
        <dbReference type="Rhea" id="RHEA:29091"/>
        <dbReference type="Rhea" id="RHEA-COMP:9565"/>
        <dbReference type="Rhea" id="RHEA-COMP:9566"/>
        <dbReference type="ChEBI" id="CHEBI:15378"/>
        <dbReference type="ChEBI" id="CHEBI:16389"/>
        <dbReference type="ChEBI" id="CHEBI:17976"/>
        <dbReference type="ChEBI" id="CHEBI:57540"/>
        <dbReference type="ChEBI" id="CHEBI:57945"/>
        <dbReference type="EC" id="7.1.1.2"/>
    </reaction>
</comment>
<dbReference type="EC" id="7.1.1.2" evidence="2 8"/>
<keyword evidence="8" id="KW-0812">Transmembrane</keyword>
<keyword evidence="8" id="KW-0520">NAD</keyword>
<dbReference type="AlphaFoldDB" id="K9L3R1"/>
<accession>K9L3R1</accession>
<dbReference type="EMBL" id="JQ236859">
    <property type="protein sequence ID" value="AEY71959.2"/>
    <property type="molecule type" value="Genomic_DNA"/>
</dbReference>
<name>K9L3R1_MAGMU</name>
<geneLocation type="mitochondrion" evidence="9"/>
<dbReference type="PANTHER" id="PTHR33269">
    <property type="entry name" value="NADH-UBIQUINONE OXIDOREDUCTASE CHAIN 6"/>
    <property type="match status" value="1"/>
</dbReference>
<evidence type="ECO:0000256" key="6">
    <source>
        <dbReference type="ARBA" id="ARBA00023075"/>
    </source>
</evidence>
<protein>
    <recommendedName>
        <fullName evidence="3 8">NADH-ubiquinone oxidoreductase chain 6</fullName>
        <ecNumber evidence="2 8">7.1.1.2</ecNumber>
    </recommendedName>
</protein>
<reference evidence="9" key="1">
    <citation type="journal article" date="2014" name="Proc. Natl. Acad. Sci. U.S.A.">
        <title>Massive programmed translational jumping in mitochondria.</title>
        <authorList>
            <person name="Lang B.F."/>
            <person name="Jakubkova M."/>
            <person name="Hegedusova E."/>
            <person name="Daoud R."/>
            <person name="Forget L."/>
            <person name="Brejova B."/>
            <person name="Vinar T."/>
            <person name="Kosa P."/>
            <person name="Fricova D."/>
            <person name="Nebohacova M."/>
            <person name="Griac P."/>
            <person name="Tomaska L."/>
            <person name="Burger G."/>
            <person name="Nosek J."/>
        </authorList>
    </citation>
    <scope>NUCLEOTIDE SEQUENCE</scope>
    <source>
        <strain evidence="10">270</strain>
        <strain evidence="9">CBS 234.85</strain>
    </source>
</reference>
<dbReference type="InterPro" id="IPR001457">
    <property type="entry name" value="NADH_UbQ/plastoQ_OxRdtase_su6"/>
</dbReference>
<dbReference type="Pfam" id="PF00499">
    <property type="entry name" value="Oxidored_q3"/>
    <property type="match status" value="1"/>
</dbReference>
<keyword evidence="6 8" id="KW-0830">Ubiquinone</keyword>
<feature type="transmembrane region" description="Helical" evidence="8">
    <location>
        <begin position="186"/>
        <end position="207"/>
    </location>
</feature>
<feature type="transmembrane region" description="Helical" evidence="8">
    <location>
        <begin position="42"/>
        <end position="61"/>
    </location>
</feature>
<dbReference type="EMBL" id="KJ459953">
    <property type="protein sequence ID" value="AHY04999.1"/>
    <property type="molecule type" value="Genomic_DNA"/>
</dbReference>
<dbReference type="Gene3D" id="1.20.120.1200">
    <property type="entry name" value="NADH-ubiquinone/plastoquinone oxidoreductase chain 6, subunit NuoJ"/>
    <property type="match status" value="1"/>
</dbReference>
<keyword evidence="10" id="KW-0560">Oxidoreductase</keyword>
<keyword evidence="8" id="KW-0813">Transport</keyword>
<dbReference type="InterPro" id="IPR042106">
    <property type="entry name" value="Nuo/plastoQ_OxRdtase_6_NuoJ"/>
</dbReference>
<feature type="transmembrane region" description="Helical" evidence="8">
    <location>
        <begin position="16"/>
        <end position="35"/>
    </location>
</feature>
<feature type="transmembrane region" description="Helical" evidence="8">
    <location>
        <begin position="103"/>
        <end position="122"/>
    </location>
</feature>
<evidence type="ECO:0000313" key="9">
    <source>
        <dbReference type="EMBL" id="AEY71959.2"/>
    </source>
</evidence>
<keyword evidence="8 9" id="KW-0496">Mitochondrion</keyword>
<keyword evidence="8" id="KW-0472">Membrane</keyword>
<dbReference type="PANTHER" id="PTHR33269:SF17">
    <property type="entry name" value="NADH-UBIQUINONE OXIDOREDUCTASE CHAIN 6"/>
    <property type="match status" value="1"/>
</dbReference>
<comment type="subcellular location">
    <subcellularLocation>
        <location evidence="8">Mitochondrion membrane</location>
        <topology evidence="8">Multi-pass membrane protein</topology>
    </subcellularLocation>
</comment>
<dbReference type="GO" id="GO:0031966">
    <property type="term" value="C:mitochondrial membrane"/>
    <property type="evidence" value="ECO:0007669"/>
    <property type="project" value="UniProtKB-SubCell"/>
</dbReference>
<evidence type="ECO:0000313" key="10">
    <source>
        <dbReference type="EMBL" id="AHY04999.1"/>
    </source>
</evidence>
<dbReference type="GO" id="GO:0008137">
    <property type="term" value="F:NADH dehydrogenase (ubiquinone) activity"/>
    <property type="evidence" value="ECO:0007669"/>
    <property type="project" value="UniProtKB-UniRule"/>
</dbReference>
<evidence type="ECO:0000256" key="3">
    <source>
        <dbReference type="ARBA" id="ARBA00021095"/>
    </source>
</evidence>
<dbReference type="GO" id="GO:0016491">
    <property type="term" value="F:oxidoreductase activity"/>
    <property type="evidence" value="ECO:0007669"/>
    <property type="project" value="UniProtKB-KW"/>
</dbReference>
<dbReference type="RefSeq" id="YP_007317638.2">
    <property type="nucleotide sequence ID" value="NC_020043.1"/>
</dbReference>
<evidence type="ECO:0000256" key="5">
    <source>
        <dbReference type="ARBA" id="ARBA00022967"/>
    </source>
</evidence>
<feature type="transmembrane region" description="Helical" evidence="8">
    <location>
        <begin position="67"/>
        <end position="91"/>
    </location>
</feature>
<evidence type="ECO:0000256" key="2">
    <source>
        <dbReference type="ARBA" id="ARBA00012944"/>
    </source>
</evidence>
<evidence type="ECO:0000256" key="1">
    <source>
        <dbReference type="ARBA" id="ARBA00003257"/>
    </source>
</evidence>
<dbReference type="GeneID" id="14412296"/>
<keyword evidence="5 8" id="KW-1278">Translocase</keyword>
<evidence type="ECO:0000256" key="8">
    <source>
        <dbReference type="RuleBase" id="RU004430"/>
    </source>
</evidence>
<keyword evidence="8" id="KW-1133">Transmembrane helix</keyword>